<gene>
    <name evidence="1" type="ORF">GEV33_006705</name>
</gene>
<comment type="caution">
    <text evidence="1">The sequence shown here is derived from an EMBL/GenBank/DDBJ whole genome shotgun (WGS) entry which is preliminary data.</text>
</comment>
<name>A0A8J6HC45_TENMO</name>
<organism evidence="1 2">
    <name type="scientific">Tenebrio molitor</name>
    <name type="common">Yellow mealworm beetle</name>
    <dbReference type="NCBI Taxonomy" id="7067"/>
    <lineage>
        <taxon>Eukaryota</taxon>
        <taxon>Metazoa</taxon>
        <taxon>Ecdysozoa</taxon>
        <taxon>Arthropoda</taxon>
        <taxon>Hexapoda</taxon>
        <taxon>Insecta</taxon>
        <taxon>Pterygota</taxon>
        <taxon>Neoptera</taxon>
        <taxon>Endopterygota</taxon>
        <taxon>Coleoptera</taxon>
        <taxon>Polyphaga</taxon>
        <taxon>Cucujiformia</taxon>
        <taxon>Tenebrionidae</taxon>
        <taxon>Tenebrio</taxon>
    </lineage>
</organism>
<sequence>MGGEEEPWEWGSVRSGALWRYCGTTERSANLCINSVDLFWRRVTEQIVRSW</sequence>
<dbReference type="Proteomes" id="UP000719412">
    <property type="component" value="Unassembled WGS sequence"/>
</dbReference>
<keyword evidence="2" id="KW-1185">Reference proteome</keyword>
<protein>
    <submittedName>
        <fullName evidence="1">Uncharacterized protein</fullName>
    </submittedName>
</protein>
<dbReference type="EMBL" id="JABDTM020022108">
    <property type="protein sequence ID" value="KAH0816085.1"/>
    <property type="molecule type" value="Genomic_DNA"/>
</dbReference>
<reference evidence="1" key="1">
    <citation type="journal article" date="2020" name="J Insects Food Feed">
        <title>The yellow mealworm (Tenebrio molitor) genome: a resource for the emerging insects as food and feed industry.</title>
        <authorList>
            <person name="Eriksson T."/>
            <person name="Andere A."/>
            <person name="Kelstrup H."/>
            <person name="Emery V."/>
            <person name="Picard C."/>
        </authorList>
    </citation>
    <scope>NUCLEOTIDE SEQUENCE</scope>
    <source>
        <strain evidence="1">Stoneville</strain>
        <tissue evidence="1">Whole head</tissue>
    </source>
</reference>
<evidence type="ECO:0000313" key="1">
    <source>
        <dbReference type="EMBL" id="KAH0816085.1"/>
    </source>
</evidence>
<proteinExistence type="predicted"/>
<reference evidence="1" key="2">
    <citation type="submission" date="2021-08" db="EMBL/GenBank/DDBJ databases">
        <authorList>
            <person name="Eriksson T."/>
        </authorList>
    </citation>
    <scope>NUCLEOTIDE SEQUENCE</scope>
    <source>
        <strain evidence="1">Stoneville</strain>
        <tissue evidence="1">Whole head</tissue>
    </source>
</reference>
<accession>A0A8J6HC45</accession>
<evidence type="ECO:0000313" key="2">
    <source>
        <dbReference type="Proteomes" id="UP000719412"/>
    </source>
</evidence>
<dbReference type="AlphaFoldDB" id="A0A8J6HC45"/>